<sequence length="268" mass="30672">MITIQEKPLNTSSLPALSQVETAIIQSLASQSVSYNYASLQELSFEVALRKHTIQASIGLLQSGARFESFMRSTCNPRFWRRMPNGAFQLNPYVRPSDAIEDIFQNGQLYGFECATAIIIIFYKAVKDSIDQQSFDQLFQQLYLYSWEHDEDLQLETRAGTDYVIGDCLYFDNPDFAPQHSVWRGENVIKLNENLYYGHGIAIRSSEEIIYHLNRMRRPGATTEAHLLPQVTRLNFTFVRTFSSSGYTPRTSLDSAITIQTNHQTRLS</sequence>
<dbReference type="eggNOG" id="ENOG502Z8C5">
    <property type="taxonomic scope" value="Bacteria"/>
</dbReference>
<accession>A0A060LX33</accession>
<organism evidence="4 5">
    <name type="scientific">Shouchella lehensis G1</name>
    <dbReference type="NCBI Taxonomy" id="1246626"/>
    <lineage>
        <taxon>Bacteria</taxon>
        <taxon>Bacillati</taxon>
        <taxon>Bacillota</taxon>
        <taxon>Bacilli</taxon>
        <taxon>Bacillales</taxon>
        <taxon>Bacillaceae</taxon>
        <taxon>Shouchella</taxon>
    </lineage>
</organism>
<gene>
    <name evidence="4" type="ORF">BleG1_2179</name>
</gene>
<name>A0A060LX33_9BACI</name>
<dbReference type="Proteomes" id="UP000027142">
    <property type="component" value="Chromosome"/>
</dbReference>
<protein>
    <submittedName>
        <fullName evidence="4">Protein-glutamine gamma-glutamyltransferase</fullName>
    </submittedName>
</protein>
<evidence type="ECO:0000256" key="1">
    <source>
        <dbReference type="ARBA" id="ARBA00022679"/>
    </source>
</evidence>
<dbReference type="STRING" id="1246626.BleG1_2179"/>
<dbReference type="NCBIfam" id="NF002869">
    <property type="entry name" value="PRK03187.1"/>
    <property type="match status" value="1"/>
</dbReference>
<keyword evidence="2" id="KW-0749">Sporulation</keyword>
<dbReference type="Pfam" id="PF20085">
    <property type="entry name" value="TGL"/>
    <property type="match status" value="1"/>
</dbReference>
<proteinExistence type="inferred from homology"/>
<reference evidence="4 5" key="1">
    <citation type="journal article" date="2014" name="Gene">
        <title>A comparative genomic analysis of the alkalitolerant soil bacterium Bacillus lehensis G1.</title>
        <authorList>
            <person name="Noor Y.M."/>
            <person name="Samsulrizal N.H."/>
            <person name="Jema'on N.A."/>
            <person name="Low K.O."/>
            <person name="Ramli A.N."/>
            <person name="Alias N.I."/>
            <person name="Damis S.I."/>
            <person name="Fuzi S.F."/>
            <person name="Isa M.N."/>
            <person name="Murad A.M."/>
            <person name="Raih M.F."/>
            <person name="Bakar F.D."/>
            <person name="Najimudin N."/>
            <person name="Mahadi N.M."/>
            <person name="Illias R.M."/>
        </authorList>
    </citation>
    <scope>NUCLEOTIDE SEQUENCE [LARGE SCALE GENOMIC DNA]</scope>
    <source>
        <strain evidence="4 5">G1</strain>
    </source>
</reference>
<dbReference type="HOGENOM" id="CLU_088922_0_0_9"/>
<dbReference type="OrthoDB" id="1845399at2"/>
<evidence type="ECO:0000256" key="2">
    <source>
        <dbReference type="ARBA" id="ARBA00022969"/>
    </source>
</evidence>
<dbReference type="EMBL" id="CP003923">
    <property type="protein sequence ID" value="AIC94757.1"/>
    <property type="molecule type" value="Genomic_DNA"/>
</dbReference>
<dbReference type="HAMAP" id="MF_00727">
    <property type="entry name" value="Tgl"/>
    <property type="match status" value="1"/>
</dbReference>
<evidence type="ECO:0000313" key="4">
    <source>
        <dbReference type="EMBL" id="AIC94757.1"/>
    </source>
</evidence>
<keyword evidence="3" id="KW-0012">Acyltransferase</keyword>
<keyword evidence="1 4" id="KW-0808">Transferase</keyword>
<evidence type="ECO:0000256" key="3">
    <source>
        <dbReference type="ARBA" id="ARBA00023315"/>
    </source>
</evidence>
<evidence type="ECO:0000313" key="5">
    <source>
        <dbReference type="Proteomes" id="UP000027142"/>
    </source>
</evidence>
<dbReference type="GO" id="GO:0030435">
    <property type="term" value="P:sporulation resulting in formation of a cellular spore"/>
    <property type="evidence" value="ECO:0007669"/>
    <property type="project" value="UniProtKB-KW"/>
</dbReference>
<dbReference type="PATRIC" id="fig|1246626.3.peg.2176"/>
<dbReference type="KEGG" id="ble:BleG1_2179"/>
<dbReference type="AlphaFoldDB" id="A0A060LX33"/>
<dbReference type="InterPro" id="IPR020916">
    <property type="entry name" value="Gln_gamma-glutamylTfrase_bac"/>
</dbReference>
<dbReference type="RefSeq" id="WP_051667538.1">
    <property type="nucleotide sequence ID" value="NZ_CP003923.1"/>
</dbReference>
<dbReference type="GO" id="GO:0003810">
    <property type="term" value="F:protein-glutamine gamma-glutamyltransferase activity"/>
    <property type="evidence" value="ECO:0007669"/>
    <property type="project" value="InterPro"/>
</dbReference>
<keyword evidence="5" id="KW-1185">Reference proteome</keyword>